<comment type="function">
    <text evidence="10 13">Cell wall formation. Adds enolpyruvyl to UDP-N-acetylglucosamine.</text>
</comment>
<feature type="binding site" evidence="13">
    <location>
        <begin position="22"/>
        <end position="23"/>
    </location>
    <ligand>
        <name>phosphoenolpyruvate</name>
        <dbReference type="ChEBI" id="CHEBI:58702"/>
    </ligand>
</feature>
<dbReference type="EC" id="2.5.1.7" evidence="13"/>
<dbReference type="PANTHER" id="PTHR43783:SF1">
    <property type="entry name" value="UDP-N-ACETYLGLUCOSAMINE 1-CARBOXYVINYLTRANSFERASE"/>
    <property type="match status" value="1"/>
</dbReference>
<evidence type="ECO:0000313" key="16">
    <source>
        <dbReference type="Proteomes" id="UP001058860"/>
    </source>
</evidence>
<accession>A0ABY5PCH4</accession>
<dbReference type="RefSeq" id="WP_353862855.1">
    <property type="nucleotide sequence ID" value="NZ_CP088295.1"/>
</dbReference>
<evidence type="ECO:0000313" key="15">
    <source>
        <dbReference type="EMBL" id="UUY02327.1"/>
    </source>
</evidence>
<dbReference type="CDD" id="cd01555">
    <property type="entry name" value="UdpNAET"/>
    <property type="match status" value="1"/>
</dbReference>
<organism evidence="15 16">
    <name type="scientific">Svornostia abyssi</name>
    <dbReference type="NCBI Taxonomy" id="2898438"/>
    <lineage>
        <taxon>Bacteria</taxon>
        <taxon>Bacillati</taxon>
        <taxon>Actinomycetota</taxon>
        <taxon>Thermoleophilia</taxon>
        <taxon>Solirubrobacterales</taxon>
        <taxon>Baekduiaceae</taxon>
        <taxon>Svornostia</taxon>
    </lineage>
</organism>
<evidence type="ECO:0000256" key="13">
    <source>
        <dbReference type="HAMAP-Rule" id="MF_00111"/>
    </source>
</evidence>
<comment type="subcellular location">
    <subcellularLocation>
        <location evidence="1 13">Cytoplasm</location>
    </subcellularLocation>
</comment>
<protein>
    <recommendedName>
        <fullName evidence="13">UDP-N-acetylglucosamine 1-carboxyvinyltransferase</fullName>
        <ecNumber evidence="13">2.5.1.7</ecNumber>
    </recommendedName>
    <alternativeName>
        <fullName evidence="13">Enoylpyruvate transferase</fullName>
    </alternativeName>
    <alternativeName>
        <fullName evidence="13">UDP-N-acetylglucosamine enolpyruvyl transferase</fullName>
        <shortName evidence="13">EPT</shortName>
    </alternativeName>
</protein>
<evidence type="ECO:0000256" key="2">
    <source>
        <dbReference type="ARBA" id="ARBA00004752"/>
    </source>
</evidence>
<dbReference type="GO" id="GO:0008760">
    <property type="term" value="F:UDP-N-acetylglucosamine 1-carboxyvinyltransferase activity"/>
    <property type="evidence" value="ECO:0007669"/>
    <property type="project" value="UniProtKB-EC"/>
</dbReference>
<dbReference type="PANTHER" id="PTHR43783">
    <property type="entry name" value="UDP-N-ACETYLGLUCOSAMINE 1-CARBOXYVINYLTRANSFERASE"/>
    <property type="match status" value="1"/>
</dbReference>
<dbReference type="InterPro" id="IPR036968">
    <property type="entry name" value="Enolpyruvate_Tfrase_sf"/>
</dbReference>
<keyword evidence="6 13" id="KW-0133">Cell shape</keyword>
<evidence type="ECO:0000259" key="14">
    <source>
        <dbReference type="Pfam" id="PF00275"/>
    </source>
</evidence>
<gene>
    <name evidence="13 15" type="primary">murA</name>
    <name evidence="15" type="ORF">LRS13_16650</name>
</gene>
<sequence length="437" mass="46953">MEKFVIHGGAPLSGTVIPAGNKNGALPILAAAVLTEDEVIVRNVPRIKDTGSMLAILEGMGVRVQWLNDHDVSLRADGLDDGCVQVDREHAERIRASFLLAGPLLARFGRAVMPPPGGDVIGRRRLDPHLDAFKALGATYVPGRDIDLRADGGLRAGDVFMDEPSVMATENALLAAARTPGTTVIGNAACEPHVQDLARMLVKMGADISGIGSNVMTVTGRADLHGCDHTIGPDHIEIGSFMALAGVTGGEMRIKDTYPDDLRMIRLAFERLGLHSDLDGDDVVVPGGQDLVVARDLGEHKIKVQDGPWPAFPADLTSIVLALATQCEGSVLIHEWMFENRMIFTDKLVLMGADIVLCDPHRAIVTGRSQLRGERVESPDIRAGMAMLIAALCADGTSEIGNIRQIDRGYERIDERLRELGARIERVATEPQPAIHA</sequence>
<feature type="active site" description="Proton donor" evidence="13">
    <location>
        <position position="119"/>
    </location>
</feature>
<evidence type="ECO:0000256" key="4">
    <source>
        <dbReference type="ARBA" id="ARBA00022618"/>
    </source>
</evidence>
<feature type="binding site" evidence="13">
    <location>
        <position position="95"/>
    </location>
    <ligand>
        <name>UDP-N-acetyl-alpha-D-glucosamine</name>
        <dbReference type="ChEBI" id="CHEBI:57705"/>
    </ligand>
</feature>
<keyword evidence="9 13" id="KW-0961">Cell wall biogenesis/degradation</keyword>
<proteinExistence type="inferred from homology"/>
<keyword evidence="3 13" id="KW-0963">Cytoplasm</keyword>
<dbReference type="Proteomes" id="UP001058860">
    <property type="component" value="Chromosome"/>
</dbReference>
<dbReference type="InterPro" id="IPR050068">
    <property type="entry name" value="MurA_subfamily"/>
</dbReference>
<dbReference type="InterPro" id="IPR013792">
    <property type="entry name" value="RNA3'P_cycl/enolpyr_Trfase_a/b"/>
</dbReference>
<dbReference type="InterPro" id="IPR005750">
    <property type="entry name" value="UDP_GlcNAc_COvinyl_MurA"/>
</dbReference>
<dbReference type="Pfam" id="PF00275">
    <property type="entry name" value="EPSP_synthase"/>
    <property type="match status" value="1"/>
</dbReference>
<keyword evidence="7 13" id="KW-0573">Peptidoglycan synthesis</keyword>
<evidence type="ECO:0000256" key="8">
    <source>
        <dbReference type="ARBA" id="ARBA00023306"/>
    </source>
</evidence>
<evidence type="ECO:0000256" key="1">
    <source>
        <dbReference type="ARBA" id="ARBA00004496"/>
    </source>
</evidence>
<feature type="domain" description="Enolpyruvate transferase" evidence="14">
    <location>
        <begin position="7"/>
        <end position="417"/>
    </location>
</feature>
<evidence type="ECO:0000256" key="10">
    <source>
        <dbReference type="ARBA" id="ARBA00037534"/>
    </source>
</evidence>
<dbReference type="NCBIfam" id="NF006873">
    <property type="entry name" value="PRK09369.1"/>
    <property type="match status" value="1"/>
</dbReference>
<comment type="pathway">
    <text evidence="2 13">Cell wall biogenesis; peptidoglycan biosynthesis.</text>
</comment>
<comment type="caution">
    <text evidence="13">Lacks conserved residue(s) required for the propagation of feature annotation.</text>
</comment>
<keyword evidence="4 13" id="KW-0132">Cell division</keyword>
<comment type="similarity">
    <text evidence="11 13">Belongs to the EPSP synthase family. MurA subfamily.</text>
</comment>
<evidence type="ECO:0000256" key="11">
    <source>
        <dbReference type="ARBA" id="ARBA00038367"/>
    </source>
</evidence>
<keyword evidence="8 13" id="KW-0131">Cell cycle</keyword>
<comment type="catalytic activity">
    <reaction evidence="12 13">
        <text>phosphoenolpyruvate + UDP-N-acetyl-alpha-D-glucosamine = UDP-N-acetyl-3-O-(1-carboxyvinyl)-alpha-D-glucosamine + phosphate</text>
        <dbReference type="Rhea" id="RHEA:18681"/>
        <dbReference type="ChEBI" id="CHEBI:43474"/>
        <dbReference type="ChEBI" id="CHEBI:57705"/>
        <dbReference type="ChEBI" id="CHEBI:58702"/>
        <dbReference type="ChEBI" id="CHEBI:68483"/>
        <dbReference type="EC" id="2.5.1.7"/>
    </reaction>
</comment>
<evidence type="ECO:0000256" key="12">
    <source>
        <dbReference type="ARBA" id="ARBA00047527"/>
    </source>
</evidence>
<dbReference type="NCBIfam" id="TIGR01072">
    <property type="entry name" value="murA"/>
    <property type="match status" value="1"/>
</dbReference>
<evidence type="ECO:0000256" key="7">
    <source>
        <dbReference type="ARBA" id="ARBA00022984"/>
    </source>
</evidence>
<keyword evidence="5 13" id="KW-0808">Transferase</keyword>
<name>A0ABY5PCH4_9ACTN</name>
<evidence type="ECO:0000256" key="6">
    <source>
        <dbReference type="ARBA" id="ARBA00022960"/>
    </source>
</evidence>
<feature type="binding site" evidence="13">
    <location>
        <position position="337"/>
    </location>
    <ligand>
        <name>UDP-N-acetyl-alpha-D-glucosamine</name>
        <dbReference type="ChEBI" id="CHEBI:57705"/>
    </ligand>
</feature>
<evidence type="ECO:0000256" key="9">
    <source>
        <dbReference type="ARBA" id="ARBA00023316"/>
    </source>
</evidence>
<dbReference type="Gene3D" id="3.65.10.10">
    <property type="entry name" value="Enolpyruvate transferase domain"/>
    <property type="match status" value="2"/>
</dbReference>
<evidence type="ECO:0000256" key="3">
    <source>
        <dbReference type="ARBA" id="ARBA00022490"/>
    </source>
</evidence>
<keyword evidence="16" id="KW-1185">Reference proteome</keyword>
<dbReference type="EMBL" id="CP088295">
    <property type="protein sequence ID" value="UUY02327.1"/>
    <property type="molecule type" value="Genomic_DNA"/>
</dbReference>
<dbReference type="SUPFAM" id="SSF55205">
    <property type="entry name" value="EPT/RTPC-like"/>
    <property type="match status" value="1"/>
</dbReference>
<dbReference type="HAMAP" id="MF_00111">
    <property type="entry name" value="MurA"/>
    <property type="match status" value="1"/>
</dbReference>
<dbReference type="InterPro" id="IPR001986">
    <property type="entry name" value="Enolpyruvate_Tfrase_dom"/>
</dbReference>
<evidence type="ECO:0000256" key="5">
    <source>
        <dbReference type="ARBA" id="ARBA00022679"/>
    </source>
</evidence>
<reference evidence="16" key="1">
    <citation type="submission" date="2021-11" db="EMBL/GenBank/DDBJ databases">
        <title>Cultivation dependent microbiological survey of springs from the worlds oldest radium mine currently devoted to the extraction of radon-saturated water.</title>
        <authorList>
            <person name="Kapinusova G."/>
            <person name="Smrhova T."/>
            <person name="Strejcek M."/>
            <person name="Suman J."/>
            <person name="Jani K."/>
            <person name="Pajer P."/>
            <person name="Uhlik O."/>
        </authorList>
    </citation>
    <scope>NUCLEOTIDE SEQUENCE [LARGE SCALE GENOMIC DNA]</scope>
    <source>
        <strain evidence="16">J379</strain>
    </source>
</reference>
<feature type="binding site" evidence="13">
    <location>
        <position position="315"/>
    </location>
    <ligand>
        <name>UDP-N-acetyl-alpha-D-glucosamine</name>
        <dbReference type="ChEBI" id="CHEBI:57705"/>
    </ligand>
</feature>